<dbReference type="Proteomes" id="UP001596274">
    <property type="component" value="Unassembled WGS sequence"/>
</dbReference>
<evidence type="ECO:0000313" key="2">
    <source>
        <dbReference type="Proteomes" id="UP001596274"/>
    </source>
</evidence>
<dbReference type="PROSITE" id="PS51257">
    <property type="entry name" value="PROKAR_LIPOPROTEIN"/>
    <property type="match status" value="1"/>
</dbReference>
<reference evidence="1 2" key="1">
    <citation type="journal article" date="2019" name="Int. J. Syst. Evol. Microbiol.">
        <title>The Global Catalogue of Microorganisms (GCM) 10K type strain sequencing project: providing services to taxonomists for standard genome sequencing and annotation.</title>
        <authorList>
            <consortium name="The Broad Institute Genomics Platform"/>
            <consortium name="The Broad Institute Genome Sequencing Center for Infectious Disease"/>
            <person name="Wu L."/>
            <person name="Ma J."/>
        </authorList>
    </citation>
    <scope>NUCLEOTIDE SEQUENCE [LARGE SCALE GENOMIC DNA]</scope>
    <source>
        <strain evidence="1 2">PJ61</strain>
    </source>
</reference>
<proteinExistence type="predicted"/>
<evidence type="ECO:0000313" key="1">
    <source>
        <dbReference type="EMBL" id="MFC6769968.1"/>
    </source>
</evidence>
<sequence>MDRRASIAVVGNGLVLALAGCIQFEETPNPRSNGDPGVEPIASLEMIPVTDKEIARRLTYSLDEPQRKFAAEVIENGSKTVRGTDEPFPPDRRFVYDDTLYEFTAEVIDSQPAVVFRITLEEVDDTDAETIAYDDLPPVDKQALEEYGWDDPDVFEVGGAPFVYLEDEVSDSMLVPEPDYPVIVWESGIQGRFIIESQSETAMNKYTYRAHTVHESASEYGGEIRREHEFQLSSLPEAQERIVSEAISDEHGYKILPDESIPDTFNELVKYFSDEEKFRPEDTGSETTISGLYFVEYDGTNHWTELHVEDDRSEDSKS</sequence>
<keyword evidence="2" id="KW-1185">Reference proteome</keyword>
<dbReference type="AlphaFoldDB" id="A0ABD5T380"/>
<comment type="caution">
    <text evidence="1">The sequence shown here is derived from an EMBL/GenBank/DDBJ whole genome shotgun (WGS) entry which is preliminary data.</text>
</comment>
<organism evidence="1 2">
    <name type="scientific">Halorubrum pallidum</name>
    <dbReference type="NCBI Taxonomy" id="1526114"/>
    <lineage>
        <taxon>Archaea</taxon>
        <taxon>Methanobacteriati</taxon>
        <taxon>Methanobacteriota</taxon>
        <taxon>Stenosarchaea group</taxon>
        <taxon>Halobacteria</taxon>
        <taxon>Halobacteriales</taxon>
        <taxon>Haloferacaceae</taxon>
        <taxon>Halorubrum</taxon>
    </lineage>
</organism>
<accession>A0ABD5T380</accession>
<name>A0ABD5T380_9EURY</name>
<dbReference type="EMBL" id="JBHSWT010000005">
    <property type="protein sequence ID" value="MFC6769968.1"/>
    <property type="molecule type" value="Genomic_DNA"/>
</dbReference>
<protein>
    <submittedName>
        <fullName evidence="1">Uncharacterized protein</fullName>
    </submittedName>
</protein>
<gene>
    <name evidence="1" type="ORF">ACFQDD_00260</name>
</gene>